<dbReference type="InterPro" id="IPR016024">
    <property type="entry name" value="ARM-type_fold"/>
</dbReference>
<dbReference type="Proteomes" id="UP001157974">
    <property type="component" value="Unassembled WGS sequence"/>
</dbReference>
<evidence type="ECO:0000256" key="2">
    <source>
        <dbReference type="ARBA" id="ARBA00009252"/>
    </source>
</evidence>
<evidence type="ECO:0000313" key="11">
    <source>
        <dbReference type="Proteomes" id="UP001157974"/>
    </source>
</evidence>
<dbReference type="GO" id="GO:0061775">
    <property type="term" value="F:cohesin loader activity"/>
    <property type="evidence" value="ECO:0007669"/>
    <property type="project" value="InterPro"/>
</dbReference>
<dbReference type="GO" id="GO:0140588">
    <property type="term" value="P:chromatin looping"/>
    <property type="evidence" value="ECO:0007669"/>
    <property type="project" value="InterPro"/>
</dbReference>
<dbReference type="InterPro" id="IPR011989">
    <property type="entry name" value="ARM-like"/>
</dbReference>
<evidence type="ECO:0000256" key="7">
    <source>
        <dbReference type="SAM" id="Coils"/>
    </source>
</evidence>
<feature type="region of interest" description="Disordered" evidence="8">
    <location>
        <begin position="345"/>
        <end position="377"/>
    </location>
</feature>
<dbReference type="InterPro" id="IPR026003">
    <property type="entry name" value="Cohesin_HEAT"/>
</dbReference>
<evidence type="ECO:0000256" key="5">
    <source>
        <dbReference type="ARBA" id="ARBA00023306"/>
    </source>
</evidence>
<reference evidence="10 11" key="1">
    <citation type="journal article" date="2023" name="Nat. Commun.">
        <title>Origin of minicircular mitochondrial genomes in red algae.</title>
        <authorList>
            <person name="Lee Y."/>
            <person name="Cho C.H."/>
            <person name="Lee Y.M."/>
            <person name="Park S.I."/>
            <person name="Yang J.H."/>
            <person name="West J.A."/>
            <person name="Bhattacharya D."/>
            <person name="Yoon H.S."/>
        </authorList>
    </citation>
    <scope>NUCLEOTIDE SEQUENCE [LARGE SCALE GENOMIC DNA]</scope>
    <source>
        <strain evidence="10 11">CCMP1338</strain>
        <tissue evidence="10">Whole cell</tissue>
    </source>
</reference>
<evidence type="ECO:0000259" key="9">
    <source>
        <dbReference type="Pfam" id="PF12830"/>
    </source>
</evidence>
<proteinExistence type="inferred from homology"/>
<accession>A0AAV8UMU2</accession>
<dbReference type="PANTHER" id="PTHR21704">
    <property type="entry name" value="NIPPED-B-LIKE PROTEIN DELANGIN SCC2-RELATED"/>
    <property type="match status" value="1"/>
</dbReference>
<sequence length="1590" mass="176795">MKGGNLATQRSVETEVVMNLSSVMPFEGTSNVLASLPTVSPAIPEKLPRRRTAKTHMQDEEVAADIVRSLRETQRETGYSLADDVLEASFPRDADPSLLRAVLQNCQALGVQTIAYGSTELTEKSLKPYGTTLEPQMDLAEDEDETYCHLKQCPSTTDVELRKVHKTCDVVVAHSSAAGIREEMENLVELIGEALEENDSEENRVHGSCTKSKMQSATMASLLFKVRAYRDGNRNMITSLPLERSKTYVRKLRPYVEDLLAVQSMPAASREKSGNTVFLGIQAFLVMLEIVALDVQHSQELLTEEVILLVRSFLTFSANCALASSGYSGSELEVSRSGAVLKLDDPSSLDDADGHPGFADEESWEQRRPAKGLPSARDHSKICSKAFECLEVILVGGYRCSDSALAHFSQTAMLCLKKANAVSLQVSAMGLIRTVFRCRTQLRDQLLFEVRQTMERFVSLRENPRELRLRDDGSGIRVTSALVVQMIQSACSFESLLEATPHMDLEELCKESFAARASSVRSSDFFARGFVQRFLVEKDNELRSVFQVFVDDVMVLYGKPEWPGAETLLESLCSTMIGLLRPPANERRAPGDIHVRVACIDVLVALATRIRRLQLAKPSSSIPRVEEGRRSTLLTDLFHRSKADPAAADAFCAWACRFAAAGKLSQASFEARSSSVVTWTRQDVVDDALGEVRFGFLPQTGLASVLDVVASSLRDPSARMRAKGLMAMSEIGRVDPRQFRQGSTFRSAVEEKCLDVSASVRESALDLLCRVSIALMELDDEDENFEDQVYNMVSSRLADTSTTVRKRAVINLRDYVLKIIARSEAMRSDVIYQTNRKGLAKDESFIAEACSKLVLRLDDQEVTVGEIACKALSVALFRGNQPGLVNMPMATIVARRLVETTMHIAKSTQPRFLNRLLREYESLSDSSTVFLEKVVFCVLREMLDAESMYADVDNSKEQLKDPVLYILACSALLASFAQVNPVLLKSHCRVLLPALKEVPWKGLEAANARNILSIFEACIPSMENQALDVWAELEEDLTCIVKTTKNDLLAAAAIKCHCTLSRSIPARDSFAPEVAETFGRFIDMARENPVNMWQSCLHSLAPAIHRLGLYSRYLDLSPVVAETHFLRLDYWSSNVEFEARGGEFGSAFARIRESALQSLASFAMGNRRFLPRIVGTWRRALQMRMDVRTQTNFQYRVLSDLQEMLTLEEREASRQRNEQSTSDNGAIGAEEDAEAGYLVSCVQELYRDIQKTVFCIDRRVRLKAVMVFGLSIREGLILPVVAVPSLIALYADREERSCRDHAHRILQSIAERHPLMLYSQVLSGILESFQVAYLTSGHITSPSDLAIDQRSGYALVSPVVDMLPPKRRRELVVGILGQLVSNKGESTTEFQLPCNRANEGHESKLAYLAAILASLDYGGLSAGYRGTADARTKHFRNEVSTILASIAKQIANKGNSMLQMLESNLTDEEKDKLAHESFGICLLVLLKQALKTRVQREADVLKDTGPDQEARGGPEKFVPSLPLLLARAEPGSEEWRQVVDSQIECFQSLMSDVSFDESEIGFEQASKRRRREDAARSPSKRAFDRAVSVP</sequence>
<feature type="region of interest" description="Disordered" evidence="8">
    <location>
        <begin position="1564"/>
        <end position="1590"/>
    </location>
</feature>
<keyword evidence="5 6" id="KW-0131">Cell cycle</keyword>
<keyword evidence="7" id="KW-0175">Coiled coil</keyword>
<keyword evidence="3 6" id="KW-0677">Repeat</keyword>
<evidence type="ECO:0000256" key="8">
    <source>
        <dbReference type="SAM" id="MobiDB-lite"/>
    </source>
</evidence>
<feature type="coiled-coil region" evidence="7">
    <location>
        <begin position="177"/>
        <end position="204"/>
    </location>
</feature>
<comment type="similarity">
    <text evidence="2 6">Belongs to the SCC2/Nipped-B family.</text>
</comment>
<dbReference type="GO" id="GO:0003682">
    <property type="term" value="F:chromatin binding"/>
    <property type="evidence" value="ECO:0007669"/>
    <property type="project" value="TreeGrafter"/>
</dbReference>
<evidence type="ECO:0000256" key="1">
    <source>
        <dbReference type="ARBA" id="ARBA00004123"/>
    </source>
</evidence>
<keyword evidence="11" id="KW-1185">Reference proteome</keyword>
<keyword evidence="4 6" id="KW-0539">Nucleus</keyword>
<dbReference type="InterPro" id="IPR033031">
    <property type="entry name" value="Scc2/Nipped-B"/>
</dbReference>
<name>A0AAV8UMU2_9RHOD</name>
<dbReference type="GO" id="GO:0071169">
    <property type="term" value="P:establishment of protein localization to chromatin"/>
    <property type="evidence" value="ECO:0007669"/>
    <property type="project" value="TreeGrafter"/>
</dbReference>
<organism evidence="10 11">
    <name type="scientific">Rhodosorus marinus</name>
    <dbReference type="NCBI Taxonomy" id="101924"/>
    <lineage>
        <taxon>Eukaryota</taxon>
        <taxon>Rhodophyta</taxon>
        <taxon>Stylonematophyceae</taxon>
        <taxon>Stylonematales</taxon>
        <taxon>Stylonemataceae</taxon>
        <taxon>Rhodosorus</taxon>
    </lineage>
</organism>
<dbReference type="Pfam" id="PF12765">
    <property type="entry name" value="Cohesin_HEAT"/>
    <property type="match status" value="1"/>
</dbReference>
<dbReference type="EMBL" id="JAMWBK010000006">
    <property type="protein sequence ID" value="KAJ8903764.1"/>
    <property type="molecule type" value="Genomic_DNA"/>
</dbReference>
<dbReference type="SUPFAM" id="SSF48371">
    <property type="entry name" value="ARM repeat"/>
    <property type="match status" value="1"/>
</dbReference>
<evidence type="ECO:0000313" key="10">
    <source>
        <dbReference type="EMBL" id="KAJ8903764.1"/>
    </source>
</evidence>
<comment type="subcellular location">
    <subcellularLocation>
        <location evidence="1 6">Nucleus</location>
    </subcellularLocation>
</comment>
<dbReference type="GO" id="GO:0010468">
    <property type="term" value="P:regulation of gene expression"/>
    <property type="evidence" value="ECO:0007669"/>
    <property type="project" value="InterPro"/>
</dbReference>
<evidence type="ECO:0000256" key="3">
    <source>
        <dbReference type="ARBA" id="ARBA00022737"/>
    </source>
</evidence>
<dbReference type="PANTHER" id="PTHR21704:SF18">
    <property type="entry name" value="NIPPED-B-LIKE PROTEIN"/>
    <property type="match status" value="1"/>
</dbReference>
<dbReference type="Pfam" id="PF12830">
    <property type="entry name" value="Nipped-B_C"/>
    <property type="match status" value="1"/>
</dbReference>
<dbReference type="GO" id="GO:0034087">
    <property type="term" value="P:establishment of mitotic sister chromatid cohesion"/>
    <property type="evidence" value="ECO:0007669"/>
    <property type="project" value="TreeGrafter"/>
</dbReference>
<protein>
    <recommendedName>
        <fullName evidence="6">Sister chromatid cohesion protein</fullName>
    </recommendedName>
</protein>
<dbReference type="GO" id="GO:0090694">
    <property type="term" value="C:Scc2-Scc4 cohesin loading complex"/>
    <property type="evidence" value="ECO:0007669"/>
    <property type="project" value="TreeGrafter"/>
</dbReference>
<feature type="domain" description="Sister chromatid cohesion C-terminal" evidence="9">
    <location>
        <begin position="1240"/>
        <end position="1418"/>
    </location>
</feature>
<comment type="caution">
    <text evidence="10">The sequence shown here is derived from an EMBL/GenBank/DDBJ whole genome shotgun (WGS) entry which is preliminary data.</text>
</comment>
<evidence type="ECO:0000256" key="6">
    <source>
        <dbReference type="RuleBase" id="RU364107"/>
    </source>
</evidence>
<gene>
    <name evidence="10" type="ORF">NDN08_000298</name>
</gene>
<dbReference type="GO" id="GO:1990414">
    <property type="term" value="P:replication-born double-strand break repair via sister chromatid exchange"/>
    <property type="evidence" value="ECO:0007669"/>
    <property type="project" value="TreeGrafter"/>
</dbReference>
<evidence type="ECO:0000256" key="4">
    <source>
        <dbReference type="ARBA" id="ARBA00023242"/>
    </source>
</evidence>
<dbReference type="InterPro" id="IPR024986">
    <property type="entry name" value="Nipped-B_C"/>
</dbReference>
<dbReference type="Gene3D" id="1.25.10.10">
    <property type="entry name" value="Leucine-rich Repeat Variant"/>
    <property type="match status" value="1"/>
</dbReference>